<dbReference type="GO" id="GO:0005484">
    <property type="term" value="F:SNAP receptor activity"/>
    <property type="evidence" value="ECO:0007669"/>
    <property type="project" value="InterPro"/>
</dbReference>
<keyword evidence="3" id="KW-1133">Transmembrane helix</keyword>
<dbReference type="SUPFAM" id="SSF47661">
    <property type="entry name" value="t-snare proteins"/>
    <property type="match status" value="1"/>
</dbReference>
<evidence type="ECO:0000313" key="5">
    <source>
        <dbReference type="EMBL" id="CEJ93937.1"/>
    </source>
</evidence>
<dbReference type="GO" id="GO:0006906">
    <property type="term" value="P:vesicle fusion"/>
    <property type="evidence" value="ECO:0007669"/>
    <property type="project" value="TreeGrafter"/>
</dbReference>
<evidence type="ECO:0000256" key="2">
    <source>
        <dbReference type="SAM" id="MobiDB-lite"/>
    </source>
</evidence>
<dbReference type="SMART" id="SM00397">
    <property type="entry name" value="t_SNARE"/>
    <property type="match status" value="1"/>
</dbReference>
<dbReference type="Proteomes" id="UP000039046">
    <property type="component" value="Unassembled WGS sequence"/>
</dbReference>
<dbReference type="PROSITE" id="PS50192">
    <property type="entry name" value="T_SNARE"/>
    <property type="match status" value="1"/>
</dbReference>
<dbReference type="OrthoDB" id="364348at2759"/>
<feature type="region of interest" description="Disordered" evidence="2">
    <location>
        <begin position="138"/>
        <end position="162"/>
    </location>
</feature>
<dbReference type="STRING" id="1531966.A0A0A1TRK5"/>
<feature type="region of interest" description="Disordered" evidence="2">
    <location>
        <begin position="1"/>
        <end position="24"/>
    </location>
</feature>
<dbReference type="InterPro" id="IPR006011">
    <property type="entry name" value="Syntaxin_N"/>
</dbReference>
<keyword evidence="3" id="KW-0472">Membrane</keyword>
<dbReference type="GO" id="GO:0048278">
    <property type="term" value="P:vesicle docking"/>
    <property type="evidence" value="ECO:0007669"/>
    <property type="project" value="TreeGrafter"/>
</dbReference>
<feature type="compositionally biased region" description="Polar residues" evidence="2">
    <location>
        <begin position="143"/>
        <end position="162"/>
    </location>
</feature>
<evidence type="ECO:0000313" key="6">
    <source>
        <dbReference type="Proteomes" id="UP000039046"/>
    </source>
</evidence>
<keyword evidence="3" id="KW-0812">Transmembrane</keyword>
<proteinExistence type="inferred from homology"/>
<dbReference type="GO" id="GO:0012505">
    <property type="term" value="C:endomembrane system"/>
    <property type="evidence" value="ECO:0007669"/>
    <property type="project" value="TreeGrafter"/>
</dbReference>
<protein>
    <recommendedName>
        <fullName evidence="4">t-SNARE coiled-coil homology domain-containing protein</fullName>
    </recommendedName>
</protein>
<dbReference type="Pfam" id="PF14523">
    <property type="entry name" value="Syntaxin_2"/>
    <property type="match status" value="1"/>
</dbReference>
<accession>A0A0A1TRK5</accession>
<dbReference type="EMBL" id="CDHN01000006">
    <property type="protein sequence ID" value="CEJ93937.1"/>
    <property type="molecule type" value="Genomic_DNA"/>
</dbReference>
<dbReference type="InterPro" id="IPR010989">
    <property type="entry name" value="SNARE"/>
</dbReference>
<dbReference type="HOGENOM" id="CLU_059257_2_0_1"/>
<comment type="similarity">
    <text evidence="1">Belongs to the syntaxin family.</text>
</comment>
<evidence type="ECO:0000256" key="1">
    <source>
        <dbReference type="ARBA" id="ARBA00009063"/>
    </source>
</evidence>
<sequence>MAYDRLSNLEAGQGPSGYTDDPAFRDLQNELKNKVLSLLSSNRQLTSNINALAKKPDNARVRERVHNAMEKSRESCKDIGEGIKKLMAFEDLTKQQKYEQAKVSSDFQTALEDFQNIQRMALEQERASVSAARAAQDLGYDQEGSSDSAPLEQLQRQEVSQLAPQEDVDFQENAIIEREEEIRNIEQGVGDLNVLFRKVAQIVNEQGEDLDTIGANIDNTYNDTRQADIETRQAARYQKAARSKSLCLLLILGIILTIVLLAIFLG</sequence>
<dbReference type="GO" id="GO:0006886">
    <property type="term" value="P:intracellular protein transport"/>
    <property type="evidence" value="ECO:0007669"/>
    <property type="project" value="InterPro"/>
</dbReference>
<reference evidence="5 6" key="1">
    <citation type="journal article" date="2015" name="Genome Announc.">
        <title>Draft Genome Sequence and Gene Annotation of the Entomopathogenic Fungus Verticillium hemipterigenum.</title>
        <authorList>
            <person name="Horn F."/>
            <person name="Habel A."/>
            <person name="Scharf D.H."/>
            <person name="Dworschak J."/>
            <person name="Brakhage A.A."/>
            <person name="Guthke R."/>
            <person name="Hertweck C."/>
            <person name="Linde J."/>
        </authorList>
    </citation>
    <scope>NUCLEOTIDE SEQUENCE [LARGE SCALE GENOMIC DNA]</scope>
</reference>
<evidence type="ECO:0000256" key="3">
    <source>
        <dbReference type="SAM" id="Phobius"/>
    </source>
</evidence>
<dbReference type="InterPro" id="IPR006012">
    <property type="entry name" value="Syntaxin/epimorphin_CS"/>
</dbReference>
<dbReference type="InterPro" id="IPR000727">
    <property type="entry name" value="T_SNARE_dom"/>
</dbReference>
<dbReference type="FunFam" id="1.20.5.110:FF:000059">
    <property type="entry name" value="Related to syntaxin 12"/>
    <property type="match status" value="1"/>
</dbReference>
<feature type="domain" description="T-SNARE coiled-coil homology" evidence="4">
    <location>
        <begin position="172"/>
        <end position="234"/>
    </location>
</feature>
<dbReference type="InterPro" id="IPR045242">
    <property type="entry name" value="Syntaxin"/>
</dbReference>
<dbReference type="GO" id="GO:0000149">
    <property type="term" value="F:SNARE binding"/>
    <property type="evidence" value="ECO:0007669"/>
    <property type="project" value="TreeGrafter"/>
</dbReference>
<feature type="transmembrane region" description="Helical" evidence="3">
    <location>
        <begin position="246"/>
        <end position="265"/>
    </location>
</feature>
<dbReference type="Gene3D" id="1.20.58.70">
    <property type="match status" value="1"/>
</dbReference>
<name>A0A0A1TRK5_9HYPO</name>
<dbReference type="GO" id="GO:0006896">
    <property type="term" value="P:Golgi to vacuole transport"/>
    <property type="evidence" value="ECO:0007669"/>
    <property type="project" value="TreeGrafter"/>
</dbReference>
<dbReference type="PANTHER" id="PTHR19957:SF38">
    <property type="entry name" value="LD27581P"/>
    <property type="match status" value="1"/>
</dbReference>
<dbReference type="Pfam" id="PF05739">
    <property type="entry name" value="SNARE"/>
    <property type="match status" value="1"/>
</dbReference>
<dbReference type="PROSITE" id="PS00914">
    <property type="entry name" value="SYNTAXIN"/>
    <property type="match status" value="1"/>
</dbReference>
<dbReference type="AlphaFoldDB" id="A0A0A1TRK5"/>
<gene>
    <name evidence="5" type="ORF">VHEMI09496</name>
</gene>
<dbReference type="PANTHER" id="PTHR19957">
    <property type="entry name" value="SYNTAXIN"/>
    <property type="match status" value="1"/>
</dbReference>
<keyword evidence="6" id="KW-1185">Reference proteome</keyword>
<evidence type="ECO:0000259" key="4">
    <source>
        <dbReference type="PROSITE" id="PS50192"/>
    </source>
</evidence>
<dbReference type="GO" id="GO:0031201">
    <property type="term" value="C:SNARE complex"/>
    <property type="evidence" value="ECO:0007669"/>
    <property type="project" value="TreeGrafter"/>
</dbReference>
<dbReference type="Gene3D" id="1.20.5.110">
    <property type="match status" value="1"/>
</dbReference>
<organism evidence="5 6">
    <name type="scientific">[Torrubiella] hemipterigena</name>
    <dbReference type="NCBI Taxonomy" id="1531966"/>
    <lineage>
        <taxon>Eukaryota</taxon>
        <taxon>Fungi</taxon>
        <taxon>Dikarya</taxon>
        <taxon>Ascomycota</taxon>
        <taxon>Pezizomycotina</taxon>
        <taxon>Sordariomycetes</taxon>
        <taxon>Hypocreomycetidae</taxon>
        <taxon>Hypocreales</taxon>
        <taxon>Clavicipitaceae</taxon>
        <taxon>Clavicipitaceae incertae sedis</taxon>
        <taxon>'Torrubiella' clade</taxon>
    </lineage>
</organism>